<keyword evidence="6" id="KW-1185">Reference proteome</keyword>
<evidence type="ECO:0000259" key="4">
    <source>
        <dbReference type="Pfam" id="PF24850"/>
    </source>
</evidence>
<dbReference type="STRING" id="1886670.PTI45_04008"/>
<dbReference type="InterPro" id="IPR055398">
    <property type="entry name" value="Rossmann-like_BshC"/>
</dbReference>
<protein>
    <recommendedName>
        <fullName evidence="2">Putative cysteine ligase BshC</fullName>
        <ecNumber evidence="2">6.-.-.-</ecNumber>
    </recommendedName>
</protein>
<dbReference type="RefSeq" id="WP_069329343.1">
    <property type="nucleotide sequence ID" value="NZ_MDER01000082.1"/>
</dbReference>
<organism evidence="5 6">
    <name type="scientific">Paenibacillus nuruki</name>
    <dbReference type="NCBI Taxonomy" id="1886670"/>
    <lineage>
        <taxon>Bacteria</taxon>
        <taxon>Bacillati</taxon>
        <taxon>Bacillota</taxon>
        <taxon>Bacilli</taxon>
        <taxon>Bacillales</taxon>
        <taxon>Paenibacillaceae</taxon>
        <taxon>Paenibacillus</taxon>
    </lineage>
</organism>
<evidence type="ECO:0000313" key="6">
    <source>
        <dbReference type="Proteomes" id="UP000094578"/>
    </source>
</evidence>
<evidence type="ECO:0000256" key="1">
    <source>
        <dbReference type="ARBA" id="ARBA00022598"/>
    </source>
</evidence>
<evidence type="ECO:0000259" key="3">
    <source>
        <dbReference type="Pfam" id="PF10079"/>
    </source>
</evidence>
<reference evidence="5 6" key="1">
    <citation type="submission" date="2016-08" db="EMBL/GenBank/DDBJ databases">
        <title>Genome sequencing of Paenibacillus sp. TI45-13ar, isolated from Korean traditional nuruk.</title>
        <authorList>
            <person name="Kim S.-J."/>
        </authorList>
    </citation>
    <scope>NUCLEOTIDE SEQUENCE [LARGE SCALE GENOMIC DNA]</scope>
    <source>
        <strain evidence="5 6">TI45-13ar</strain>
    </source>
</reference>
<dbReference type="HAMAP" id="MF_01867">
    <property type="entry name" value="BshC"/>
    <property type="match status" value="1"/>
</dbReference>
<dbReference type="Pfam" id="PF10079">
    <property type="entry name" value="Rossmann-like_BshC"/>
    <property type="match status" value="1"/>
</dbReference>
<dbReference type="Pfam" id="PF24850">
    <property type="entry name" value="CC_BshC"/>
    <property type="match status" value="1"/>
</dbReference>
<evidence type="ECO:0000313" key="5">
    <source>
        <dbReference type="EMBL" id="ODP26651.1"/>
    </source>
</evidence>
<dbReference type="AlphaFoldDB" id="A0A1E3KZ81"/>
<dbReference type="InterPro" id="IPR055399">
    <property type="entry name" value="CC_BshC"/>
</dbReference>
<comment type="caution">
    <text evidence="5">The sequence shown here is derived from an EMBL/GenBank/DDBJ whole genome shotgun (WGS) entry which is preliminary data.</text>
</comment>
<dbReference type="Proteomes" id="UP000094578">
    <property type="component" value="Unassembled WGS sequence"/>
</dbReference>
<dbReference type="GO" id="GO:0016874">
    <property type="term" value="F:ligase activity"/>
    <property type="evidence" value="ECO:0007669"/>
    <property type="project" value="UniProtKB-UniRule"/>
</dbReference>
<dbReference type="NCBIfam" id="TIGR03998">
    <property type="entry name" value="thiol_BshC"/>
    <property type="match status" value="1"/>
</dbReference>
<evidence type="ECO:0000256" key="2">
    <source>
        <dbReference type="HAMAP-Rule" id="MF_01867"/>
    </source>
</evidence>
<keyword evidence="1 2" id="KW-0436">Ligase</keyword>
<feature type="domain" description="Bacillithiol biosynthesis BshC C-terminal coiled-coil" evidence="4">
    <location>
        <begin position="390"/>
        <end position="548"/>
    </location>
</feature>
<dbReference type="EMBL" id="MDER01000082">
    <property type="protein sequence ID" value="ODP26651.1"/>
    <property type="molecule type" value="Genomic_DNA"/>
</dbReference>
<dbReference type="PATRIC" id="fig|1886670.3.peg.4033"/>
<gene>
    <name evidence="2" type="primary">bshC</name>
    <name evidence="5" type="ORF">PTI45_04008</name>
</gene>
<comment type="function">
    <text evidence="2">Involved in bacillithiol (BSH) biosynthesis. May catalyze the last step of the pathway, the addition of cysteine to glucosamine malate (GlcN-Mal) to generate BSH.</text>
</comment>
<dbReference type="PIRSF" id="PIRSF012535">
    <property type="entry name" value="UCP012535"/>
    <property type="match status" value="1"/>
</dbReference>
<sequence>MNVIPESLPANQPLAERYINDFASVSSLYNMNVSDPQTWIKRAEWLDQSKHSRIERGALVDCLTIYNRQYNNHEAVQQSLEALRTDEALVMVGGQQSGLFTGPLLVIYKVITLLTSAREASNRLQRPIVPVFWIAGEDHDWDEVNHTYLPDQDGAAVKIRLDHERGGHSPVSRTFINELNTEHILNQFESLLPDTANKNQWTQTLRNIMEQATDLSSAFAQQLGQLFGRFGLVLMDSDDAAIRRLEIPVFRQLIEHNDALTQAYVAAAEQVRQYGYEEQATVDEESANLFYIHSDEVYTNERLLLFKRNGLFTDRKGLVVFTKQELLTLLEQHPERFSNNVLTRPLMQDSLFPVLSTILGTGEIAYWALTKQAFPVLNMQMPPIVPRMLFTMVEEKVKILMQQYQLTFDDVRQRFDDIRQTWLSEQEDYHLEKRFTTFREQFQQLYAPFVDSLREIDPSLPHLGETTQHKIDLQIDYLYRKSQNAIARQHQTGLQRLDRIAYALYPFGKPQERTINSYYYLGRYGERWIDQLLTLEPDFNGSHRLVYL</sequence>
<proteinExistence type="inferred from homology"/>
<dbReference type="EC" id="6.-.-.-" evidence="2"/>
<accession>A0A1E3KZ81</accession>
<name>A0A1E3KZ81_9BACL</name>
<dbReference type="InterPro" id="IPR011199">
    <property type="entry name" value="Bacillithiol_biosynth_BshC"/>
</dbReference>
<comment type="similarity">
    <text evidence="2">Belongs to the BshC family.</text>
</comment>
<feature type="domain" description="Bacillithiol biosynthesis BshC N-terminal Rossmann-like" evidence="3">
    <location>
        <begin position="7"/>
        <end position="388"/>
    </location>
</feature>